<proteinExistence type="predicted"/>
<organism evidence="13 14">
    <name type="scientific">Alosa alosa</name>
    <name type="common">allis shad</name>
    <dbReference type="NCBI Taxonomy" id="278164"/>
    <lineage>
        <taxon>Eukaryota</taxon>
        <taxon>Metazoa</taxon>
        <taxon>Chordata</taxon>
        <taxon>Craniata</taxon>
        <taxon>Vertebrata</taxon>
        <taxon>Euteleostomi</taxon>
        <taxon>Actinopterygii</taxon>
        <taxon>Neopterygii</taxon>
        <taxon>Teleostei</taxon>
        <taxon>Clupei</taxon>
        <taxon>Clupeiformes</taxon>
        <taxon>Clupeoidei</taxon>
        <taxon>Clupeidae</taxon>
        <taxon>Alosa</taxon>
    </lineage>
</organism>
<keyword evidence="5 10" id="KW-0472">Membrane</keyword>
<evidence type="ECO:0000259" key="12">
    <source>
        <dbReference type="PROSITE" id="PS50835"/>
    </source>
</evidence>
<dbReference type="GO" id="GO:0044325">
    <property type="term" value="F:transmembrane transporter binding"/>
    <property type="evidence" value="ECO:0007669"/>
    <property type="project" value="TreeGrafter"/>
</dbReference>
<feature type="region of interest" description="Disordered" evidence="9">
    <location>
        <begin position="29"/>
        <end position="65"/>
    </location>
</feature>
<accession>A0AAV6HBA0</accession>
<evidence type="ECO:0000256" key="4">
    <source>
        <dbReference type="ARBA" id="ARBA00022989"/>
    </source>
</evidence>
<name>A0AAV6HBA0_9TELE</name>
<dbReference type="SMART" id="SM00409">
    <property type="entry name" value="IG"/>
    <property type="match status" value="1"/>
</dbReference>
<dbReference type="GO" id="GO:0086002">
    <property type="term" value="P:cardiac muscle cell action potential involved in contraction"/>
    <property type="evidence" value="ECO:0007669"/>
    <property type="project" value="TreeGrafter"/>
</dbReference>
<dbReference type="GO" id="GO:0060307">
    <property type="term" value="P:regulation of ventricular cardiac muscle cell membrane repolarization"/>
    <property type="evidence" value="ECO:0007669"/>
    <property type="project" value="TreeGrafter"/>
</dbReference>
<keyword evidence="2 10" id="KW-0812">Transmembrane</keyword>
<dbReference type="InterPro" id="IPR003599">
    <property type="entry name" value="Ig_sub"/>
</dbReference>
<evidence type="ECO:0000256" key="6">
    <source>
        <dbReference type="ARBA" id="ARBA00023157"/>
    </source>
</evidence>
<feature type="region of interest" description="Disordered" evidence="9">
    <location>
        <begin position="84"/>
        <end position="112"/>
    </location>
</feature>
<feature type="chain" id="PRO_5043843107" description="Ig-like domain-containing protein" evidence="11">
    <location>
        <begin position="21"/>
        <end position="340"/>
    </location>
</feature>
<evidence type="ECO:0000256" key="7">
    <source>
        <dbReference type="ARBA" id="ARBA00023180"/>
    </source>
</evidence>
<dbReference type="Gene3D" id="2.60.40.10">
    <property type="entry name" value="Immunoglobulins"/>
    <property type="match status" value="1"/>
</dbReference>
<protein>
    <recommendedName>
        <fullName evidence="12">Ig-like domain-containing protein</fullName>
    </recommendedName>
</protein>
<evidence type="ECO:0000256" key="11">
    <source>
        <dbReference type="SAM" id="SignalP"/>
    </source>
</evidence>
<evidence type="ECO:0000256" key="1">
    <source>
        <dbReference type="ARBA" id="ARBA00004479"/>
    </source>
</evidence>
<dbReference type="PROSITE" id="PS50835">
    <property type="entry name" value="IG_LIKE"/>
    <property type="match status" value="1"/>
</dbReference>
<dbReference type="EMBL" id="JADWDJ010000002">
    <property type="protein sequence ID" value="KAG5284488.1"/>
    <property type="molecule type" value="Genomic_DNA"/>
</dbReference>
<evidence type="ECO:0000256" key="8">
    <source>
        <dbReference type="ARBA" id="ARBA00023319"/>
    </source>
</evidence>
<dbReference type="PANTHER" id="PTHR13869:SF14">
    <property type="entry name" value="SODIUM CHANNEL SUBUNIT BETA-4"/>
    <property type="match status" value="1"/>
</dbReference>
<keyword evidence="3 11" id="KW-0732">Signal</keyword>
<dbReference type="InterPro" id="IPR013783">
    <property type="entry name" value="Ig-like_fold"/>
</dbReference>
<dbReference type="InterPro" id="IPR013106">
    <property type="entry name" value="Ig_V-set"/>
</dbReference>
<dbReference type="SUPFAM" id="SSF48726">
    <property type="entry name" value="Immunoglobulin"/>
    <property type="match status" value="1"/>
</dbReference>
<evidence type="ECO:0000256" key="2">
    <source>
        <dbReference type="ARBA" id="ARBA00022692"/>
    </source>
</evidence>
<reference evidence="13" key="1">
    <citation type="submission" date="2020-10" db="EMBL/GenBank/DDBJ databases">
        <title>Chromosome-scale genome assembly of the Allis shad, Alosa alosa.</title>
        <authorList>
            <person name="Margot Z."/>
            <person name="Christophe K."/>
            <person name="Cabau C."/>
            <person name="Louis A."/>
            <person name="Berthelot C."/>
            <person name="Parey E."/>
            <person name="Roest Crollius H."/>
            <person name="Montfort J."/>
            <person name="Robinson-Rechavi M."/>
            <person name="Bucao C."/>
            <person name="Bouchez O."/>
            <person name="Gislard M."/>
            <person name="Lluch J."/>
            <person name="Milhes M."/>
            <person name="Lampietro C."/>
            <person name="Lopez Roques C."/>
            <person name="Donnadieu C."/>
            <person name="Braasch I."/>
            <person name="Desvignes T."/>
            <person name="Postlethwait J."/>
            <person name="Bobe J."/>
            <person name="Guiguen Y."/>
        </authorList>
    </citation>
    <scope>NUCLEOTIDE SEQUENCE</scope>
    <source>
        <strain evidence="13">M-15738</strain>
        <tissue evidence="13">Blood</tissue>
    </source>
</reference>
<evidence type="ECO:0000256" key="3">
    <source>
        <dbReference type="ARBA" id="ARBA00022729"/>
    </source>
</evidence>
<dbReference type="InterPro" id="IPR007110">
    <property type="entry name" value="Ig-like_dom"/>
</dbReference>
<evidence type="ECO:0000313" key="13">
    <source>
        <dbReference type="EMBL" id="KAG5284488.1"/>
    </source>
</evidence>
<keyword evidence="8" id="KW-0393">Immunoglobulin domain</keyword>
<dbReference type="InterPro" id="IPR036179">
    <property type="entry name" value="Ig-like_dom_sf"/>
</dbReference>
<dbReference type="GO" id="GO:0001518">
    <property type="term" value="C:voltage-gated sodium channel complex"/>
    <property type="evidence" value="ECO:0007669"/>
    <property type="project" value="TreeGrafter"/>
</dbReference>
<keyword evidence="4 10" id="KW-1133">Transmembrane helix</keyword>
<sequence>MSPGAISLLTALCLDILTCAVKKGCCKGSEASQTESGQTEPGPLPEPDGTRNTYRHHKGSGSASRLELSASQLLLRKRELGPNATSDRAWCGTSSRSGTGRGRRHAAMEARSTGVQPRSTLFSTRLKTSLLVTLILGVWYGQALEMITGKIPYLEAVNGSTVLLPCKYASCVGIQDLFFQWSFNDTDPANRLCDAVIKDEFTEPRHLNIYKDRVEFVGSTKDQNVSILLWNITFEDGGVYTCYGKNPKEKGRFHNATFTLVVVDELKVVDNSLGILIASCVGGFIGLLVCYALIKNLTLFIIAKLDEKNKECLVTSSGIDNTENGLSGSKSTPKATPKKA</sequence>
<dbReference type="AlphaFoldDB" id="A0AAV6HBA0"/>
<feature type="domain" description="Ig-like" evidence="12">
    <location>
        <begin position="117"/>
        <end position="259"/>
    </location>
</feature>
<keyword evidence="7" id="KW-0325">Glycoprotein</keyword>
<feature type="compositionally biased region" description="Polar residues" evidence="9">
    <location>
        <begin position="30"/>
        <end position="39"/>
    </location>
</feature>
<comment type="caution">
    <text evidence="13">The sequence shown here is derived from an EMBL/GenBank/DDBJ whole genome shotgun (WGS) entry which is preliminary data.</text>
</comment>
<dbReference type="Pfam" id="PF07686">
    <property type="entry name" value="V-set"/>
    <property type="match status" value="1"/>
</dbReference>
<dbReference type="GO" id="GO:0017080">
    <property type="term" value="F:sodium channel regulator activity"/>
    <property type="evidence" value="ECO:0007669"/>
    <property type="project" value="TreeGrafter"/>
</dbReference>
<gene>
    <name evidence="13" type="ORF">AALO_G00027260</name>
</gene>
<dbReference type="InterPro" id="IPR000920">
    <property type="entry name" value="Myelin_P0-rel"/>
</dbReference>
<keyword evidence="14" id="KW-1185">Reference proteome</keyword>
<keyword evidence="6" id="KW-1015">Disulfide bond</keyword>
<evidence type="ECO:0000256" key="5">
    <source>
        <dbReference type="ARBA" id="ARBA00023136"/>
    </source>
</evidence>
<feature type="transmembrane region" description="Helical" evidence="10">
    <location>
        <begin position="273"/>
        <end position="294"/>
    </location>
</feature>
<evidence type="ECO:0000256" key="9">
    <source>
        <dbReference type="SAM" id="MobiDB-lite"/>
    </source>
</evidence>
<feature type="signal peptide" evidence="11">
    <location>
        <begin position="1"/>
        <end position="20"/>
    </location>
</feature>
<dbReference type="PANTHER" id="PTHR13869">
    <property type="entry name" value="MYELIN P0 RELATED"/>
    <property type="match status" value="1"/>
</dbReference>
<comment type="subcellular location">
    <subcellularLocation>
        <location evidence="1">Membrane</location>
        <topology evidence="1">Single-pass type I membrane protein</topology>
    </subcellularLocation>
</comment>
<dbReference type="Proteomes" id="UP000823561">
    <property type="component" value="Chromosome 2"/>
</dbReference>
<evidence type="ECO:0000256" key="10">
    <source>
        <dbReference type="SAM" id="Phobius"/>
    </source>
</evidence>
<evidence type="ECO:0000313" key="14">
    <source>
        <dbReference type="Proteomes" id="UP000823561"/>
    </source>
</evidence>